<evidence type="ECO:0000256" key="2">
    <source>
        <dbReference type="SAM" id="SignalP"/>
    </source>
</evidence>
<evidence type="ECO:0000313" key="4">
    <source>
        <dbReference type="Proteomes" id="UP000306102"/>
    </source>
</evidence>
<reference evidence="3 4" key="1">
    <citation type="journal article" date="2018" name="Proc. Natl. Acad. Sci. U.S.A.">
        <title>Draft genome sequence of Camellia sinensis var. sinensis provides insights into the evolution of the tea genome and tea quality.</title>
        <authorList>
            <person name="Wei C."/>
            <person name="Yang H."/>
            <person name="Wang S."/>
            <person name="Zhao J."/>
            <person name="Liu C."/>
            <person name="Gao L."/>
            <person name="Xia E."/>
            <person name="Lu Y."/>
            <person name="Tai Y."/>
            <person name="She G."/>
            <person name="Sun J."/>
            <person name="Cao H."/>
            <person name="Tong W."/>
            <person name="Gao Q."/>
            <person name="Li Y."/>
            <person name="Deng W."/>
            <person name="Jiang X."/>
            <person name="Wang W."/>
            <person name="Chen Q."/>
            <person name="Zhang S."/>
            <person name="Li H."/>
            <person name="Wu J."/>
            <person name="Wang P."/>
            <person name="Li P."/>
            <person name="Shi C."/>
            <person name="Zheng F."/>
            <person name="Jian J."/>
            <person name="Huang B."/>
            <person name="Shan D."/>
            <person name="Shi M."/>
            <person name="Fang C."/>
            <person name="Yue Y."/>
            <person name="Li F."/>
            <person name="Li D."/>
            <person name="Wei S."/>
            <person name="Han B."/>
            <person name="Jiang C."/>
            <person name="Yin Y."/>
            <person name="Xia T."/>
            <person name="Zhang Z."/>
            <person name="Bennetzen J.L."/>
            <person name="Zhao S."/>
            <person name="Wan X."/>
        </authorList>
    </citation>
    <scope>NUCLEOTIDE SEQUENCE [LARGE SCALE GENOMIC DNA]</scope>
    <source>
        <strain evidence="4">cv. Shuchazao</strain>
        <tissue evidence="3">Leaf</tissue>
    </source>
</reference>
<dbReference type="Gene3D" id="3.40.50.1110">
    <property type="entry name" value="SGNH hydrolase"/>
    <property type="match status" value="1"/>
</dbReference>
<evidence type="ECO:0008006" key="5">
    <source>
        <dbReference type="Google" id="ProtNLM"/>
    </source>
</evidence>
<dbReference type="STRING" id="542762.A0A4V3WPG9"/>
<dbReference type="GO" id="GO:0016788">
    <property type="term" value="F:hydrolase activity, acting on ester bonds"/>
    <property type="evidence" value="ECO:0007669"/>
    <property type="project" value="InterPro"/>
</dbReference>
<dbReference type="InterPro" id="IPR001087">
    <property type="entry name" value="GDSL"/>
</dbReference>
<sequence>MAPTISFILLTIQIYILTSTKPCNGNTLVTKFSTLLIFGDSTVDTGNNNYIKSLMKSNHRPYGQDFPGQVATGRFSNGKLVPDFVATMLGIKDIVPPFLDPNLSDEELRTGVSFASAGSGYDDVTSDVTLSIPVSKQPGYLRSYVERLKESLGEKEAMNITNGALVIELYKIGCRTMVVAGLPPIGCIPIQMTAKLQIHRKCIDHQNSDAQSYNAKLSNLLPQLQSSLPGSKIIYADIYTPLDDMMKNPQKYGLNETRKGCCGSGLIEAAFLCSPITPVCHSASNHLFWDSVHPSESGYNHLSQSLAAAIIGQLF</sequence>
<dbReference type="CDD" id="cd01837">
    <property type="entry name" value="SGNH_plant_lipase_like"/>
    <property type="match status" value="1"/>
</dbReference>
<dbReference type="SUPFAM" id="SSF52266">
    <property type="entry name" value="SGNH hydrolase"/>
    <property type="match status" value="1"/>
</dbReference>
<dbReference type="PANTHER" id="PTHR45642">
    <property type="entry name" value="GDSL ESTERASE/LIPASE EXL3"/>
    <property type="match status" value="1"/>
</dbReference>
<name>A0A4V3WPG9_CAMSN</name>
<keyword evidence="2" id="KW-0732">Signal</keyword>
<feature type="signal peptide" evidence="2">
    <location>
        <begin position="1"/>
        <end position="25"/>
    </location>
</feature>
<evidence type="ECO:0000313" key="3">
    <source>
        <dbReference type="EMBL" id="THG16367.1"/>
    </source>
</evidence>
<evidence type="ECO:0000256" key="1">
    <source>
        <dbReference type="ARBA" id="ARBA00008668"/>
    </source>
</evidence>
<dbReference type="InterPro" id="IPR036514">
    <property type="entry name" value="SGNH_hydro_sf"/>
</dbReference>
<dbReference type="PANTHER" id="PTHR45642:SF30">
    <property type="entry name" value="SGNH HYDROLASE-TYPE ESTERASE DOMAIN-CONTAINING PROTEIN"/>
    <property type="match status" value="1"/>
</dbReference>
<comment type="caution">
    <text evidence="3">The sequence shown here is derived from an EMBL/GenBank/DDBJ whole genome shotgun (WGS) entry which is preliminary data.</text>
</comment>
<comment type="similarity">
    <text evidence="1">Belongs to the 'GDSL' lipolytic enzyme family.</text>
</comment>
<proteinExistence type="inferred from homology"/>
<organism evidence="3 4">
    <name type="scientific">Camellia sinensis var. sinensis</name>
    <name type="common">China tea</name>
    <dbReference type="NCBI Taxonomy" id="542762"/>
    <lineage>
        <taxon>Eukaryota</taxon>
        <taxon>Viridiplantae</taxon>
        <taxon>Streptophyta</taxon>
        <taxon>Embryophyta</taxon>
        <taxon>Tracheophyta</taxon>
        <taxon>Spermatophyta</taxon>
        <taxon>Magnoliopsida</taxon>
        <taxon>eudicotyledons</taxon>
        <taxon>Gunneridae</taxon>
        <taxon>Pentapetalae</taxon>
        <taxon>asterids</taxon>
        <taxon>Ericales</taxon>
        <taxon>Theaceae</taxon>
        <taxon>Camellia</taxon>
    </lineage>
</organism>
<gene>
    <name evidence="3" type="ORF">TEA_019162</name>
</gene>
<dbReference type="AlphaFoldDB" id="A0A4V3WPG9"/>
<dbReference type="Proteomes" id="UP000306102">
    <property type="component" value="Unassembled WGS sequence"/>
</dbReference>
<dbReference type="InterPro" id="IPR035669">
    <property type="entry name" value="SGNH_plant_lipase-like"/>
</dbReference>
<keyword evidence="4" id="KW-1185">Reference proteome</keyword>
<protein>
    <recommendedName>
        <fullName evidence="5">GDSL esterase/lipase</fullName>
    </recommendedName>
</protein>
<dbReference type="InterPro" id="IPR050592">
    <property type="entry name" value="GDSL_lipolytic_enzyme"/>
</dbReference>
<accession>A0A4V3WPG9</accession>
<dbReference type="Pfam" id="PF00657">
    <property type="entry name" value="Lipase_GDSL"/>
    <property type="match status" value="1"/>
</dbReference>
<feature type="chain" id="PRO_5020769314" description="GDSL esterase/lipase" evidence="2">
    <location>
        <begin position="26"/>
        <end position="315"/>
    </location>
</feature>
<dbReference type="EMBL" id="SDRB02004107">
    <property type="protein sequence ID" value="THG16367.1"/>
    <property type="molecule type" value="Genomic_DNA"/>
</dbReference>